<comment type="caution">
    <text evidence="1">The sequence shown here is derived from an EMBL/GenBank/DDBJ whole genome shotgun (WGS) entry which is preliminary data.</text>
</comment>
<evidence type="ECO:0000313" key="2">
    <source>
        <dbReference type="Proteomes" id="UP000193920"/>
    </source>
</evidence>
<proteinExistence type="predicted"/>
<protein>
    <submittedName>
        <fullName evidence="1">Uncharacterized protein</fullName>
    </submittedName>
</protein>
<dbReference type="Proteomes" id="UP000193920">
    <property type="component" value="Unassembled WGS sequence"/>
</dbReference>
<dbReference type="OrthoDB" id="2135312at2759"/>
<evidence type="ECO:0000313" key="1">
    <source>
        <dbReference type="EMBL" id="ORY47558.1"/>
    </source>
</evidence>
<gene>
    <name evidence="1" type="ORF">LY90DRAFT_703277</name>
</gene>
<sequence length="473" mass="55539">MSHSLSTPEILNELFLNSDKSTIYNSLTVSRQWNELLNKEYFWKQYYEKHFSDNKKLNNLVNKMPNHSYKNLCKFKMANKQQCISNLQDKQNFPVTNLSNLTNFSDDVMCIKQDCMIWFDKEKLTLNYVEFADPNDVREFHVGSNIIMVDVIDNLIVSINSDYIIILYSRSKQHTKWHARLVNEPEHENGEFFIVNSCILDNLITISFFELLQQAPENEEEEEDQEHQGEFKIFVWDLSLLVEALKHEDVDENYYYDIKVRNLIIPINFNPVIVHNCAFFEKNEKTGELEKNYYIMSCTADDGIISIYTFDENLKSKGVTNYMYNLEDDVLLWGSIHKDGTILAIGKKEIEIFSVNDTDIEQHRKIPADIFDSFNLFDIILTPELLYIMMFVQPQEGEEEGEEETPGEVRIAVVDISDDKKETQGNNKLQPLRITWNNKEVCYNRFVETGIVQYNPDINYILFTPFSKCLCEN</sequence>
<organism evidence="1 2">
    <name type="scientific">Neocallimastix californiae</name>
    <dbReference type="NCBI Taxonomy" id="1754190"/>
    <lineage>
        <taxon>Eukaryota</taxon>
        <taxon>Fungi</taxon>
        <taxon>Fungi incertae sedis</taxon>
        <taxon>Chytridiomycota</taxon>
        <taxon>Chytridiomycota incertae sedis</taxon>
        <taxon>Neocallimastigomycetes</taxon>
        <taxon>Neocallimastigales</taxon>
        <taxon>Neocallimastigaceae</taxon>
        <taxon>Neocallimastix</taxon>
    </lineage>
</organism>
<reference evidence="1 2" key="1">
    <citation type="submission" date="2016-08" db="EMBL/GenBank/DDBJ databases">
        <title>A Parts List for Fungal Cellulosomes Revealed by Comparative Genomics.</title>
        <authorList>
            <consortium name="DOE Joint Genome Institute"/>
            <person name="Haitjema C.H."/>
            <person name="Gilmore S.P."/>
            <person name="Henske J.K."/>
            <person name="Solomon K.V."/>
            <person name="De Groot R."/>
            <person name="Kuo A."/>
            <person name="Mondo S.J."/>
            <person name="Salamov A.A."/>
            <person name="Labutti K."/>
            <person name="Zhao Z."/>
            <person name="Chiniquy J."/>
            <person name="Barry K."/>
            <person name="Brewer H.M."/>
            <person name="Purvine S.O."/>
            <person name="Wright A.T."/>
            <person name="Boxma B."/>
            <person name="Van Alen T."/>
            <person name="Hackstein J.H."/>
            <person name="Baker S.E."/>
            <person name="Grigoriev I.V."/>
            <person name="O'Malley M.A."/>
        </authorList>
    </citation>
    <scope>NUCLEOTIDE SEQUENCE [LARGE SCALE GENOMIC DNA]</scope>
    <source>
        <strain evidence="1 2">G1</strain>
    </source>
</reference>
<dbReference type="EMBL" id="MCOG01000104">
    <property type="protein sequence ID" value="ORY47558.1"/>
    <property type="molecule type" value="Genomic_DNA"/>
</dbReference>
<dbReference type="AlphaFoldDB" id="A0A1Y2CKK9"/>
<dbReference type="InterPro" id="IPR036047">
    <property type="entry name" value="F-box-like_dom_sf"/>
</dbReference>
<name>A0A1Y2CKK9_9FUNG</name>
<dbReference type="PROSITE" id="PS50818">
    <property type="entry name" value="INTEIN_C_TER"/>
    <property type="match status" value="1"/>
</dbReference>
<dbReference type="SUPFAM" id="SSF81383">
    <property type="entry name" value="F-box domain"/>
    <property type="match status" value="1"/>
</dbReference>
<keyword evidence="2" id="KW-1185">Reference proteome</keyword>
<dbReference type="InterPro" id="IPR030934">
    <property type="entry name" value="Intein_C"/>
</dbReference>
<accession>A0A1Y2CKK9</accession>